<sequence>MKNIIRLPLIIILEILFMTGCAQTVPSDVTPFTIKKPYISLPVMIGNTKVKTQMLFDIGWGGSDITFDKTFIEVHPTILKGKKVDFTYTQQGDHKKYLQEYYSDSCKVSNDFHQWSYPRVIVIEGEKERHGFDAYGGLPGNDHENVWELNFEHNYLRVCPSDSFQIPSGSIVASLKYIQDSKRVEFQKYITRLPITITLPNGTSIKYDDEWIIDTGAPYDIYLPPTMTKTANELEKYKEEASWMYNRHFWITKVQYGKSNYLDSVRVYVLNDKELPVKGMIGLNFLKHFNVFFDLKKNKLYLQPQPNFERIIQGRKEWFGERTIKRNGKTYISELPNIKANPLRNAGMQIGDQLISFDKKKDSDGYMTHIVYIREGKKCSKTVKLIPIITID</sequence>
<feature type="signal peptide" evidence="1">
    <location>
        <begin position="1"/>
        <end position="24"/>
    </location>
</feature>
<dbReference type="Proteomes" id="UP000004079">
    <property type="component" value="Unassembled WGS sequence"/>
</dbReference>
<dbReference type="Gene3D" id="2.40.70.10">
    <property type="entry name" value="Acid Proteases"/>
    <property type="match status" value="1"/>
</dbReference>
<dbReference type="STRING" id="649760.HMPREF0971_01495"/>
<reference evidence="2 3" key="1">
    <citation type="submission" date="2009-11" db="EMBL/GenBank/DDBJ databases">
        <authorList>
            <person name="Weinstock G."/>
            <person name="Sodergren E."/>
            <person name="Clifton S."/>
            <person name="Fulton L."/>
            <person name="Fulton B."/>
            <person name="Courtney L."/>
            <person name="Fronick C."/>
            <person name="Harrison M."/>
            <person name="Strong C."/>
            <person name="Farmer C."/>
            <person name="Delahaunty K."/>
            <person name="Markovic C."/>
            <person name="Hall O."/>
            <person name="Minx P."/>
            <person name="Tomlinson C."/>
            <person name="Mitreva M."/>
            <person name="Nelson J."/>
            <person name="Hou S."/>
            <person name="Wollam A."/>
            <person name="Pepin K.H."/>
            <person name="Johnson M."/>
            <person name="Bhonagiri V."/>
            <person name="Nash W.E."/>
            <person name="Warren W."/>
            <person name="Chinwalla A."/>
            <person name="Mardis E.R."/>
            <person name="Wilson R.K."/>
        </authorList>
    </citation>
    <scope>NUCLEOTIDE SEQUENCE [LARGE SCALE GENOMIC DNA]</scope>
    <source>
        <strain evidence="2 3">F0302</strain>
    </source>
</reference>
<name>D1QR92_9BACT</name>
<gene>
    <name evidence="2" type="ORF">HMPREF0971_01495</name>
</gene>
<evidence type="ECO:0008006" key="4">
    <source>
        <dbReference type="Google" id="ProtNLM"/>
    </source>
</evidence>
<evidence type="ECO:0000313" key="2">
    <source>
        <dbReference type="EMBL" id="EFB32216.1"/>
    </source>
</evidence>
<dbReference type="InterPro" id="IPR021109">
    <property type="entry name" value="Peptidase_aspartic_dom_sf"/>
</dbReference>
<evidence type="ECO:0000313" key="3">
    <source>
        <dbReference type="Proteomes" id="UP000004079"/>
    </source>
</evidence>
<accession>D1QR92</accession>
<feature type="chain" id="PRO_5003026270" description="PDZ domain-containing protein" evidence="1">
    <location>
        <begin position="25"/>
        <end position="392"/>
    </location>
</feature>
<proteinExistence type="predicted"/>
<organism evidence="2 3">
    <name type="scientific">Segatella oris F0302</name>
    <dbReference type="NCBI Taxonomy" id="649760"/>
    <lineage>
        <taxon>Bacteria</taxon>
        <taxon>Pseudomonadati</taxon>
        <taxon>Bacteroidota</taxon>
        <taxon>Bacteroidia</taxon>
        <taxon>Bacteroidales</taxon>
        <taxon>Prevotellaceae</taxon>
        <taxon>Segatella</taxon>
    </lineage>
</organism>
<protein>
    <recommendedName>
        <fullName evidence="4">PDZ domain-containing protein</fullName>
    </recommendedName>
</protein>
<dbReference type="HOGENOM" id="CLU_643497_0_0_10"/>
<dbReference type="AlphaFoldDB" id="D1QR92"/>
<evidence type="ECO:0000256" key="1">
    <source>
        <dbReference type="SAM" id="SignalP"/>
    </source>
</evidence>
<comment type="caution">
    <text evidence="2">The sequence shown here is derived from an EMBL/GenBank/DDBJ whole genome shotgun (WGS) entry which is preliminary data.</text>
</comment>
<dbReference type="EMBL" id="ACUZ02000027">
    <property type="protein sequence ID" value="EFB32216.1"/>
    <property type="molecule type" value="Genomic_DNA"/>
</dbReference>
<dbReference type="RefSeq" id="WP_004372825.1">
    <property type="nucleotide sequence ID" value="NZ_GG703885.1"/>
</dbReference>
<keyword evidence="1" id="KW-0732">Signal</keyword>